<evidence type="ECO:0000313" key="4">
    <source>
        <dbReference type="Proteomes" id="UP001596547"/>
    </source>
</evidence>
<reference evidence="3 4" key="1">
    <citation type="journal article" date="2019" name="Int. J. Syst. Evol. Microbiol.">
        <title>The Global Catalogue of Microorganisms (GCM) 10K type strain sequencing project: providing services to taxonomists for standard genome sequencing and annotation.</title>
        <authorList>
            <consortium name="The Broad Institute Genomics Platform"/>
            <consortium name="The Broad Institute Genome Sequencing Center for Infectious Disease"/>
            <person name="Wu L."/>
            <person name="Ma J."/>
        </authorList>
    </citation>
    <scope>NUCLEOTIDE SEQUENCE [LARGE SCALE GENOMIC DNA]</scope>
    <source>
        <strain evidence="3 4">PSR21</strain>
    </source>
</reference>
<dbReference type="InterPro" id="IPR017439">
    <property type="entry name" value="Amidohydrolase"/>
</dbReference>
<keyword evidence="1" id="KW-0464">Manganese</keyword>
<dbReference type="PANTHER" id="PTHR30575">
    <property type="entry name" value="PEPTIDASE M20"/>
    <property type="match status" value="1"/>
</dbReference>
<sequence length="425" mass="44975">MGTLSDRSLVEIRRDLHAHPEVGWTEYRTTALVAEALADLGFTLHLGEAALDPADRMGVPPDGTLASARARAEDEGAPADYVDRLDETTGLVATRTFGDAGTTVGLRVDMDALEREEDADPDHPPYRDGYHSRHPNEMHACGHDGHVAIGIGVARALTATSTFDGTLKLFVQPAEEGCRGGLAMSRSGHLDDVDHLLAVHLGLGYGTGTVVAGFDRPYANAKLDVTFEGEAAHAGVAPDAGRNALQAAATAITNLYSLPRDADGLTRVNVGQVHAPNAQNVIAEEASLRLEVRGEGERINERLLDRARTTVAAAASMHDVGHREALYGKATTFEADAPMIDAVATTAEAVDEVTRVVRRARIPASEDAAYLVRRVQERGGTATYVGIGSEIPAGHHESRFDIDEDALAIGVDVLVGAIRQLSAAG</sequence>
<organism evidence="3 4">
    <name type="scientific">Halomarina halobia</name>
    <dbReference type="NCBI Taxonomy" id="3033386"/>
    <lineage>
        <taxon>Archaea</taxon>
        <taxon>Methanobacteriati</taxon>
        <taxon>Methanobacteriota</taxon>
        <taxon>Stenosarchaea group</taxon>
        <taxon>Halobacteria</taxon>
        <taxon>Halobacteriales</taxon>
        <taxon>Natronomonadaceae</taxon>
        <taxon>Halomarina</taxon>
    </lineage>
</organism>
<dbReference type="InterPro" id="IPR052030">
    <property type="entry name" value="Peptidase_M20/M20A_hydrolases"/>
</dbReference>
<dbReference type="NCBIfam" id="TIGR01891">
    <property type="entry name" value="amidohydrolases"/>
    <property type="match status" value="1"/>
</dbReference>
<keyword evidence="4" id="KW-1185">Reference proteome</keyword>
<feature type="binding site" evidence="1">
    <location>
        <position position="396"/>
    </location>
    <ligand>
        <name>Mn(2+)</name>
        <dbReference type="ChEBI" id="CHEBI:29035"/>
        <label>2</label>
    </ligand>
</feature>
<dbReference type="EMBL" id="JBHTBF010000003">
    <property type="protein sequence ID" value="MFC7318788.1"/>
    <property type="molecule type" value="Genomic_DNA"/>
</dbReference>
<dbReference type="RefSeq" id="WP_276306376.1">
    <property type="nucleotide sequence ID" value="NZ_CP119993.1"/>
</dbReference>
<evidence type="ECO:0000313" key="3">
    <source>
        <dbReference type="EMBL" id="MFC7318788.1"/>
    </source>
</evidence>
<dbReference type="SUPFAM" id="SSF55031">
    <property type="entry name" value="Bacterial exopeptidase dimerisation domain"/>
    <property type="match status" value="1"/>
</dbReference>
<dbReference type="GeneID" id="79317024"/>
<dbReference type="InterPro" id="IPR002933">
    <property type="entry name" value="Peptidase_M20"/>
</dbReference>
<gene>
    <name evidence="3" type="ORF">ACFQPE_18585</name>
</gene>
<dbReference type="PANTHER" id="PTHR30575:SF3">
    <property type="entry name" value="PEPTIDASE M20 DIMERISATION DOMAIN-CONTAINING PROTEIN"/>
    <property type="match status" value="1"/>
</dbReference>
<dbReference type="PIRSF" id="PIRSF005962">
    <property type="entry name" value="Pept_M20D_amidohydro"/>
    <property type="match status" value="1"/>
</dbReference>
<protein>
    <submittedName>
        <fullName evidence="3">Amidohydrolase</fullName>
    </submittedName>
</protein>
<proteinExistence type="predicted"/>
<feature type="binding site" evidence="1">
    <location>
        <position position="176"/>
    </location>
    <ligand>
        <name>Mn(2+)</name>
        <dbReference type="ChEBI" id="CHEBI:29035"/>
        <label>2</label>
    </ligand>
</feature>
<evidence type="ECO:0000259" key="2">
    <source>
        <dbReference type="Pfam" id="PF07687"/>
    </source>
</evidence>
<name>A0ABD6AEU0_9EURY</name>
<dbReference type="AlphaFoldDB" id="A0ABD6AEU0"/>
<keyword evidence="1" id="KW-0479">Metal-binding</keyword>
<comment type="caution">
    <text evidence="3">The sequence shown here is derived from an EMBL/GenBank/DDBJ whole genome shotgun (WGS) entry which is preliminary data.</text>
</comment>
<dbReference type="InterPro" id="IPR011650">
    <property type="entry name" value="Peptidase_M20_dimer"/>
</dbReference>
<dbReference type="Pfam" id="PF07687">
    <property type="entry name" value="M20_dimer"/>
    <property type="match status" value="1"/>
</dbReference>
<comment type="cofactor">
    <cofactor evidence="1">
        <name>Mn(2+)</name>
        <dbReference type="ChEBI" id="CHEBI:29035"/>
    </cofactor>
    <text evidence="1">The Mn(2+) ion enhances activity.</text>
</comment>
<feature type="binding site" evidence="1">
    <location>
        <position position="143"/>
    </location>
    <ligand>
        <name>Mn(2+)</name>
        <dbReference type="ChEBI" id="CHEBI:29035"/>
        <label>2</label>
    </ligand>
</feature>
<dbReference type="Gene3D" id="3.40.630.10">
    <property type="entry name" value="Zn peptidases"/>
    <property type="match status" value="2"/>
</dbReference>
<dbReference type="Pfam" id="PF01546">
    <property type="entry name" value="Peptidase_M20"/>
    <property type="match status" value="1"/>
</dbReference>
<evidence type="ECO:0000256" key="1">
    <source>
        <dbReference type="PIRSR" id="PIRSR005962-1"/>
    </source>
</evidence>
<feature type="domain" description="Peptidase M20 dimerisation" evidence="2">
    <location>
        <begin position="222"/>
        <end position="314"/>
    </location>
</feature>
<dbReference type="InterPro" id="IPR036264">
    <property type="entry name" value="Bact_exopeptidase_dim_dom"/>
</dbReference>
<feature type="binding site" evidence="1">
    <location>
        <position position="141"/>
    </location>
    <ligand>
        <name>Mn(2+)</name>
        <dbReference type="ChEBI" id="CHEBI:29035"/>
        <label>2</label>
    </ligand>
</feature>
<dbReference type="Proteomes" id="UP001596547">
    <property type="component" value="Unassembled WGS sequence"/>
</dbReference>
<accession>A0ABD6AEU0</accession>
<feature type="binding site" evidence="1">
    <location>
        <position position="200"/>
    </location>
    <ligand>
        <name>Mn(2+)</name>
        <dbReference type="ChEBI" id="CHEBI:29035"/>
        <label>2</label>
    </ligand>
</feature>
<dbReference type="SUPFAM" id="SSF53187">
    <property type="entry name" value="Zn-dependent exopeptidases"/>
    <property type="match status" value="1"/>
</dbReference>